<evidence type="ECO:0000313" key="8">
    <source>
        <dbReference type="EMBL" id="KAJ8426544.1"/>
    </source>
</evidence>
<evidence type="ECO:0000256" key="4">
    <source>
        <dbReference type="ARBA" id="ARBA00022576"/>
    </source>
</evidence>
<accession>A0A9Q1JKE8</accession>
<name>A0A9Q1JKE8_9CARY</name>
<dbReference type="GO" id="GO:0004360">
    <property type="term" value="F:glutamine-fructose-6-phosphate transaminase (isomerizing) activity"/>
    <property type="evidence" value="ECO:0007669"/>
    <property type="project" value="UniProtKB-EC"/>
</dbReference>
<reference evidence="8" key="1">
    <citation type="submission" date="2022-04" db="EMBL/GenBank/DDBJ databases">
        <title>Carnegiea gigantea Genome sequencing and assembly v2.</title>
        <authorList>
            <person name="Copetti D."/>
            <person name="Sanderson M.J."/>
            <person name="Burquez A."/>
            <person name="Wojciechowski M.F."/>
        </authorList>
    </citation>
    <scope>NUCLEOTIDE SEQUENCE</scope>
    <source>
        <strain evidence="8">SGP5-SGP5p</strain>
        <tissue evidence="8">Aerial part</tissue>
    </source>
</reference>
<keyword evidence="6" id="KW-0315">Glutamine amidotransferase</keyword>
<evidence type="ECO:0000313" key="9">
    <source>
        <dbReference type="Proteomes" id="UP001153076"/>
    </source>
</evidence>
<organism evidence="8 9">
    <name type="scientific">Carnegiea gigantea</name>
    <dbReference type="NCBI Taxonomy" id="171969"/>
    <lineage>
        <taxon>Eukaryota</taxon>
        <taxon>Viridiplantae</taxon>
        <taxon>Streptophyta</taxon>
        <taxon>Embryophyta</taxon>
        <taxon>Tracheophyta</taxon>
        <taxon>Spermatophyta</taxon>
        <taxon>Magnoliopsida</taxon>
        <taxon>eudicotyledons</taxon>
        <taxon>Gunneridae</taxon>
        <taxon>Pentapetalae</taxon>
        <taxon>Caryophyllales</taxon>
        <taxon>Cactineae</taxon>
        <taxon>Cactaceae</taxon>
        <taxon>Cactoideae</taxon>
        <taxon>Echinocereeae</taxon>
        <taxon>Carnegiea</taxon>
    </lineage>
</organism>
<dbReference type="PANTHER" id="PTHR10937:SF0">
    <property type="entry name" value="GLUTAMINE--FRUCTOSE-6-PHOSPHATE TRANSAMINASE (ISOMERIZING)"/>
    <property type="match status" value="1"/>
</dbReference>
<keyword evidence="9" id="KW-1185">Reference proteome</keyword>
<dbReference type="GO" id="GO:0006002">
    <property type="term" value="P:fructose 6-phosphate metabolic process"/>
    <property type="evidence" value="ECO:0007669"/>
    <property type="project" value="TreeGrafter"/>
</dbReference>
<evidence type="ECO:0000256" key="3">
    <source>
        <dbReference type="ARBA" id="ARBA00012916"/>
    </source>
</evidence>
<feature type="domain" description="Glutamine amidotransferase type-2" evidence="7">
    <location>
        <begin position="2"/>
        <end position="242"/>
    </location>
</feature>
<dbReference type="InterPro" id="IPR017932">
    <property type="entry name" value="GATase_2_dom"/>
</dbReference>
<evidence type="ECO:0000256" key="5">
    <source>
        <dbReference type="ARBA" id="ARBA00022679"/>
    </source>
</evidence>
<dbReference type="EC" id="2.6.1.16" evidence="3"/>
<keyword evidence="5" id="KW-0808">Transferase</keyword>
<dbReference type="GO" id="GO:0006047">
    <property type="term" value="P:UDP-N-acetylglucosamine metabolic process"/>
    <property type="evidence" value="ECO:0007669"/>
    <property type="project" value="TreeGrafter"/>
</dbReference>
<dbReference type="Gene3D" id="3.60.20.10">
    <property type="entry name" value="Glutamine Phosphoribosylpyrophosphate, subunit 1, domain 1"/>
    <property type="match status" value="1"/>
</dbReference>
<evidence type="ECO:0000256" key="1">
    <source>
        <dbReference type="ARBA" id="ARBA00001031"/>
    </source>
</evidence>
<dbReference type="GO" id="GO:0006487">
    <property type="term" value="P:protein N-linked glycosylation"/>
    <property type="evidence" value="ECO:0007669"/>
    <property type="project" value="TreeGrafter"/>
</dbReference>
<dbReference type="AlphaFoldDB" id="A0A9Q1JKE8"/>
<evidence type="ECO:0000256" key="6">
    <source>
        <dbReference type="ARBA" id="ARBA00022962"/>
    </source>
</evidence>
<dbReference type="SUPFAM" id="SSF56235">
    <property type="entry name" value="N-terminal nucleophile aminohydrolases (Ntn hydrolases)"/>
    <property type="match status" value="1"/>
</dbReference>
<evidence type="ECO:0000259" key="7">
    <source>
        <dbReference type="PROSITE" id="PS51278"/>
    </source>
</evidence>
<sequence length="251" mass="28442">MCEIFAYLNYNVNRERRYILEVLFNGLRRLEYRGYDSTGISIDFALLPLNSGASVFTTFSRPLGFRKIESLVKFVYESSELNLEESFTVHAGIAHTRWVTHREPAPRNSHPQTSGPENDFVVVHNGVITNYEVCNTDAEVISKLAKYVFDKANEGEGEHIISFSEVVLEVMRHLNGAYALIFKSRHYPNELVTCKRGGPLLLGVKNRQPKELFFSSDTNALVEHTKKVLVVEDGCSCEVAASFHFFFFCGA</sequence>
<protein>
    <recommendedName>
        <fullName evidence="3">glutamine--fructose-6-phosphate transaminase (isomerizing)</fullName>
        <ecNumber evidence="3">2.6.1.16</ecNumber>
    </recommendedName>
</protein>
<dbReference type="PANTHER" id="PTHR10937">
    <property type="entry name" value="GLUCOSAMINE--FRUCTOSE-6-PHOSPHATE AMINOTRANSFERASE, ISOMERIZING"/>
    <property type="match status" value="1"/>
</dbReference>
<dbReference type="PROSITE" id="PS51278">
    <property type="entry name" value="GATASE_TYPE_2"/>
    <property type="match status" value="1"/>
</dbReference>
<comment type="caution">
    <text evidence="8">The sequence shown here is derived from an EMBL/GenBank/DDBJ whole genome shotgun (WGS) entry which is preliminary data.</text>
</comment>
<dbReference type="EMBL" id="JAKOGI010001274">
    <property type="protein sequence ID" value="KAJ8426544.1"/>
    <property type="molecule type" value="Genomic_DNA"/>
</dbReference>
<gene>
    <name evidence="8" type="ORF">Cgig2_002064</name>
</gene>
<dbReference type="InterPro" id="IPR029055">
    <property type="entry name" value="Ntn_hydrolases_N"/>
</dbReference>
<comment type="catalytic activity">
    <reaction evidence="1">
        <text>D-fructose 6-phosphate + L-glutamine = D-glucosamine 6-phosphate + L-glutamate</text>
        <dbReference type="Rhea" id="RHEA:13237"/>
        <dbReference type="ChEBI" id="CHEBI:29985"/>
        <dbReference type="ChEBI" id="CHEBI:58359"/>
        <dbReference type="ChEBI" id="CHEBI:58725"/>
        <dbReference type="ChEBI" id="CHEBI:61527"/>
        <dbReference type="EC" id="2.6.1.16"/>
    </reaction>
</comment>
<evidence type="ECO:0000256" key="2">
    <source>
        <dbReference type="ARBA" id="ARBA00004775"/>
    </source>
</evidence>
<proteinExistence type="predicted"/>
<dbReference type="FunFam" id="3.60.20.10:FF:000052">
    <property type="entry name" value="Glutamine--fructose-6-phosphate aminotransferase [isomerizing] 2"/>
    <property type="match status" value="1"/>
</dbReference>
<comment type="pathway">
    <text evidence="2">Nucleotide-sugar biosynthesis; UDP-N-acetyl-alpha-D-glucosamine biosynthesis; alpha-D-glucosamine 6-phosphate from D-fructose 6-phosphate: step 1/1.</text>
</comment>
<dbReference type="OrthoDB" id="1710512at2759"/>
<keyword evidence="4" id="KW-0032">Aminotransferase</keyword>
<dbReference type="Proteomes" id="UP001153076">
    <property type="component" value="Unassembled WGS sequence"/>
</dbReference>